<dbReference type="Gene3D" id="3.30.450.40">
    <property type="match status" value="1"/>
</dbReference>
<evidence type="ECO:0000256" key="3">
    <source>
        <dbReference type="ARBA" id="ARBA00034247"/>
    </source>
</evidence>
<dbReference type="Proteomes" id="UP000192511">
    <property type="component" value="Unassembled WGS sequence"/>
</dbReference>
<dbReference type="Pfam" id="PF00990">
    <property type="entry name" value="GGDEF"/>
    <property type="match status" value="1"/>
</dbReference>
<dbReference type="GO" id="GO:0043709">
    <property type="term" value="P:cell adhesion involved in single-species biofilm formation"/>
    <property type="evidence" value="ECO:0007669"/>
    <property type="project" value="TreeGrafter"/>
</dbReference>
<dbReference type="InterPro" id="IPR029016">
    <property type="entry name" value="GAF-like_dom_sf"/>
</dbReference>
<dbReference type="SMART" id="SM00267">
    <property type="entry name" value="GGDEF"/>
    <property type="match status" value="1"/>
</dbReference>
<dbReference type="InterPro" id="IPR000160">
    <property type="entry name" value="GGDEF_dom"/>
</dbReference>
<dbReference type="PANTHER" id="PTHR45138:SF9">
    <property type="entry name" value="DIGUANYLATE CYCLASE DGCM-RELATED"/>
    <property type="match status" value="1"/>
</dbReference>
<keyword evidence="6" id="KW-1185">Reference proteome</keyword>
<dbReference type="EMBL" id="NBTX02000002">
    <property type="protein sequence ID" value="PNL73849.1"/>
    <property type="molecule type" value="Genomic_DNA"/>
</dbReference>
<dbReference type="SUPFAM" id="SSF55073">
    <property type="entry name" value="Nucleotide cyclase"/>
    <property type="match status" value="1"/>
</dbReference>
<dbReference type="RefSeq" id="WP_019232983.1">
    <property type="nucleotide sequence ID" value="NZ_CP082854.1"/>
</dbReference>
<dbReference type="PROSITE" id="PS50887">
    <property type="entry name" value="GGDEF"/>
    <property type="match status" value="1"/>
</dbReference>
<comment type="cofactor">
    <cofactor evidence="1">
        <name>Mg(2+)</name>
        <dbReference type="ChEBI" id="CHEBI:18420"/>
    </cofactor>
</comment>
<reference evidence="5" key="1">
    <citation type="submission" date="2017-12" db="EMBL/GenBank/DDBJ databases">
        <title>FDA dAtabase for Regulatory Grade micrObial Sequences (FDA-ARGOS): Supporting development and validation of Infectious Disease Dx tests.</title>
        <authorList>
            <person name="Kerrigan L."/>
            <person name="Tallon L.J."/>
            <person name="Sadzewicz L."/>
            <person name="Sengamalay N."/>
            <person name="Ott S."/>
            <person name="Godinez A."/>
            <person name="Nagaraj S."/>
            <person name="Vavikolanu K."/>
            <person name="Vyas G."/>
            <person name="Nadendla S."/>
            <person name="Aluvathingal J."/>
            <person name="Sichtig H."/>
        </authorList>
    </citation>
    <scope>NUCLEOTIDE SEQUENCE [LARGE SCALE GENOMIC DNA]</scope>
    <source>
        <strain evidence="5">FDAARGOS_200</strain>
    </source>
</reference>
<dbReference type="AlphaFoldDB" id="A0AAX0X3R3"/>
<organism evidence="5 6">
    <name type="scientific">Legionella anisa</name>
    <dbReference type="NCBI Taxonomy" id="28082"/>
    <lineage>
        <taxon>Bacteria</taxon>
        <taxon>Pseudomonadati</taxon>
        <taxon>Pseudomonadota</taxon>
        <taxon>Gammaproteobacteria</taxon>
        <taxon>Legionellales</taxon>
        <taxon>Legionellaceae</taxon>
        <taxon>Legionella</taxon>
    </lineage>
</organism>
<evidence type="ECO:0000313" key="5">
    <source>
        <dbReference type="EMBL" id="PNL73849.1"/>
    </source>
</evidence>
<name>A0AAX0X3R3_9GAMM</name>
<dbReference type="InterPro" id="IPR050469">
    <property type="entry name" value="Diguanylate_Cyclase"/>
</dbReference>
<dbReference type="InterPro" id="IPR029787">
    <property type="entry name" value="Nucleotide_cyclase"/>
</dbReference>
<proteinExistence type="predicted"/>
<dbReference type="InterPro" id="IPR043128">
    <property type="entry name" value="Rev_trsase/Diguanyl_cyclase"/>
</dbReference>
<dbReference type="EC" id="2.7.7.65" evidence="2"/>
<dbReference type="FunFam" id="3.30.70.270:FF:000001">
    <property type="entry name" value="Diguanylate cyclase domain protein"/>
    <property type="match status" value="1"/>
</dbReference>
<evidence type="ECO:0000313" key="6">
    <source>
        <dbReference type="Proteomes" id="UP000192511"/>
    </source>
</evidence>
<dbReference type="Gene3D" id="3.30.70.270">
    <property type="match status" value="1"/>
</dbReference>
<dbReference type="CDD" id="cd01949">
    <property type="entry name" value="GGDEF"/>
    <property type="match status" value="1"/>
</dbReference>
<dbReference type="NCBIfam" id="TIGR00254">
    <property type="entry name" value="GGDEF"/>
    <property type="match status" value="1"/>
</dbReference>
<accession>A0AAX0X3R3</accession>
<gene>
    <name evidence="5" type="ORF">A6J39_000785</name>
</gene>
<evidence type="ECO:0000259" key="4">
    <source>
        <dbReference type="PROSITE" id="PS50887"/>
    </source>
</evidence>
<dbReference type="GO" id="GO:0005886">
    <property type="term" value="C:plasma membrane"/>
    <property type="evidence" value="ECO:0007669"/>
    <property type="project" value="TreeGrafter"/>
</dbReference>
<protein>
    <recommendedName>
        <fullName evidence="2">diguanylate cyclase</fullName>
        <ecNumber evidence="2">2.7.7.65</ecNumber>
    </recommendedName>
</protein>
<comment type="catalytic activity">
    <reaction evidence="3">
        <text>2 GTP = 3',3'-c-di-GMP + 2 diphosphate</text>
        <dbReference type="Rhea" id="RHEA:24898"/>
        <dbReference type="ChEBI" id="CHEBI:33019"/>
        <dbReference type="ChEBI" id="CHEBI:37565"/>
        <dbReference type="ChEBI" id="CHEBI:58805"/>
        <dbReference type="EC" id="2.7.7.65"/>
    </reaction>
</comment>
<evidence type="ECO:0000256" key="2">
    <source>
        <dbReference type="ARBA" id="ARBA00012528"/>
    </source>
</evidence>
<feature type="domain" description="GGDEF" evidence="4">
    <location>
        <begin position="95"/>
        <end position="228"/>
    </location>
</feature>
<dbReference type="SUPFAM" id="SSF55781">
    <property type="entry name" value="GAF domain-like"/>
    <property type="match status" value="1"/>
</dbReference>
<dbReference type="PANTHER" id="PTHR45138">
    <property type="entry name" value="REGULATORY COMPONENTS OF SENSORY TRANSDUCTION SYSTEM"/>
    <property type="match status" value="1"/>
</dbReference>
<dbReference type="GO" id="GO:0052621">
    <property type="term" value="F:diguanylate cyclase activity"/>
    <property type="evidence" value="ECO:0007669"/>
    <property type="project" value="UniProtKB-EC"/>
</dbReference>
<evidence type="ECO:0000256" key="1">
    <source>
        <dbReference type="ARBA" id="ARBA00001946"/>
    </source>
</evidence>
<comment type="caution">
    <text evidence="5">The sequence shown here is derived from an EMBL/GenBank/DDBJ whole genome shotgun (WGS) entry which is preliminary data.</text>
</comment>
<sequence length="234" mass="26254">MNQKQHSSLCIPLMAQNEIFGLLFIYRGTDVLPSEKLNTLISVVAETISLAIANIRLKELLHSQSIRDPLTGLLNRRFLDEYLIKQIGQAKRTQTSIAFIMLDVDNFKKVNDTFGHETGDYVLSLLGNLLGASGREGDVTCRYGGEEFLFVLPNCDLEHAKECAETIRNEVHNMPIRIKENVCSITISLGISIFPNSGSTSKELIDTADKALYEAKKRGKNRTFIFSDIDKQEK</sequence>
<dbReference type="GO" id="GO:1902201">
    <property type="term" value="P:negative regulation of bacterial-type flagellum-dependent cell motility"/>
    <property type="evidence" value="ECO:0007669"/>
    <property type="project" value="TreeGrafter"/>
</dbReference>